<reference evidence="1" key="1">
    <citation type="journal article" date="2021" name="PeerJ">
        <title>Extensive microbial diversity within the chicken gut microbiome revealed by metagenomics and culture.</title>
        <authorList>
            <person name="Gilroy R."/>
            <person name="Ravi A."/>
            <person name="Getino M."/>
            <person name="Pursley I."/>
            <person name="Horton D.L."/>
            <person name="Alikhan N.F."/>
            <person name="Baker D."/>
            <person name="Gharbi K."/>
            <person name="Hall N."/>
            <person name="Watson M."/>
            <person name="Adriaenssens E.M."/>
            <person name="Foster-Nyarko E."/>
            <person name="Jarju S."/>
            <person name="Secka A."/>
            <person name="Antonio M."/>
            <person name="Oren A."/>
            <person name="Chaudhuri R.R."/>
            <person name="La Ragione R."/>
            <person name="Hildebrand F."/>
            <person name="Pallen M.J."/>
        </authorList>
    </citation>
    <scope>NUCLEOTIDE SEQUENCE</scope>
    <source>
        <strain evidence="1">ChiBcec8-14828</strain>
    </source>
</reference>
<dbReference type="AlphaFoldDB" id="A0A9D2M0G8"/>
<evidence type="ECO:0000313" key="2">
    <source>
        <dbReference type="Proteomes" id="UP000824209"/>
    </source>
</evidence>
<accession>A0A9D2M0G8</accession>
<dbReference type="EMBL" id="DWYA01000025">
    <property type="protein sequence ID" value="HJB39195.1"/>
    <property type="molecule type" value="Genomic_DNA"/>
</dbReference>
<name>A0A9D2M0G8_9FIRM</name>
<sequence length="61" mass="7185">SIEAIDGFLSIEDYDKTTEEEDPISVVTLKKDLKMFRNYARVLSGRHVYQNREDFGFEVRL</sequence>
<comment type="caution">
    <text evidence="1">The sequence shown here is derived from an EMBL/GenBank/DDBJ whole genome shotgun (WGS) entry which is preliminary data.</text>
</comment>
<gene>
    <name evidence="1" type="ORF">H9943_02225</name>
</gene>
<protein>
    <submittedName>
        <fullName evidence="1">Uncharacterized protein</fullName>
    </submittedName>
</protein>
<evidence type="ECO:0000313" key="1">
    <source>
        <dbReference type="EMBL" id="HJB39195.1"/>
    </source>
</evidence>
<feature type="non-terminal residue" evidence="1">
    <location>
        <position position="1"/>
    </location>
</feature>
<dbReference type="Proteomes" id="UP000824209">
    <property type="component" value="Unassembled WGS sequence"/>
</dbReference>
<reference evidence="1" key="2">
    <citation type="submission" date="2021-04" db="EMBL/GenBank/DDBJ databases">
        <authorList>
            <person name="Gilroy R."/>
        </authorList>
    </citation>
    <scope>NUCLEOTIDE SEQUENCE</scope>
    <source>
        <strain evidence="1">ChiBcec8-14828</strain>
    </source>
</reference>
<proteinExistence type="predicted"/>
<organism evidence="1 2">
    <name type="scientific">Candidatus Ruthenibacterium avium</name>
    <dbReference type="NCBI Taxonomy" id="2838751"/>
    <lineage>
        <taxon>Bacteria</taxon>
        <taxon>Bacillati</taxon>
        <taxon>Bacillota</taxon>
        <taxon>Clostridia</taxon>
        <taxon>Eubacteriales</taxon>
        <taxon>Oscillospiraceae</taxon>
        <taxon>Ruthenibacterium</taxon>
    </lineage>
</organism>